<proteinExistence type="predicted"/>
<keyword evidence="2" id="KW-1185">Reference proteome</keyword>
<dbReference type="InterPro" id="IPR045592">
    <property type="entry name" value="DUF6461"/>
</dbReference>
<evidence type="ECO:0000313" key="1">
    <source>
        <dbReference type="EMBL" id="PZG41224.1"/>
    </source>
</evidence>
<reference evidence="1 2" key="1">
    <citation type="submission" date="2018-01" db="EMBL/GenBank/DDBJ databases">
        <title>Draft genome sequence of Sphaerisporangium sp. 7K107.</title>
        <authorList>
            <person name="Sahin N."/>
            <person name="Saygin H."/>
            <person name="Ay H."/>
        </authorList>
    </citation>
    <scope>NUCLEOTIDE SEQUENCE [LARGE SCALE GENOMIC DNA]</scope>
    <source>
        <strain evidence="1 2">7K107</strain>
    </source>
</reference>
<accession>A0A2W2HR69</accession>
<dbReference type="EMBL" id="POUA01000177">
    <property type="protein sequence ID" value="PZG41224.1"/>
    <property type="molecule type" value="Genomic_DNA"/>
</dbReference>
<name>A0A2W2HR69_9ACTN</name>
<protein>
    <submittedName>
        <fullName evidence="1">Uncharacterized protein</fullName>
    </submittedName>
</protein>
<dbReference type="Pfam" id="PF20062">
    <property type="entry name" value="DUF6461"/>
    <property type="match status" value="1"/>
</dbReference>
<comment type="caution">
    <text evidence="1">The sequence shown here is derived from an EMBL/GenBank/DDBJ whole genome shotgun (WGS) entry which is preliminary data.</text>
</comment>
<gene>
    <name evidence="1" type="ORF">C1I98_21620</name>
</gene>
<evidence type="ECO:0000313" key="2">
    <source>
        <dbReference type="Proteomes" id="UP000248544"/>
    </source>
</evidence>
<organism evidence="1 2">
    <name type="scientific">Spongiactinospora gelatinilytica</name>
    <dbReference type="NCBI Taxonomy" id="2666298"/>
    <lineage>
        <taxon>Bacteria</taxon>
        <taxon>Bacillati</taxon>
        <taxon>Actinomycetota</taxon>
        <taxon>Actinomycetes</taxon>
        <taxon>Streptosporangiales</taxon>
        <taxon>Streptosporangiaceae</taxon>
        <taxon>Spongiactinospora</taxon>
    </lineage>
</organism>
<dbReference type="Proteomes" id="UP000248544">
    <property type="component" value="Unassembled WGS sequence"/>
</dbReference>
<sequence>MDHERHGVEASPSSISCWTCSNNSDRHPPLNVNGWIGIVPGHADGERVRRAGEGGREALGVRMDINGHVYFEYARDGRMAVCFEPTFPDQRYGDDPHALDHLMTGLRFQLSEDGGRDDWVEEDESVSSALALIGRYTGTDIATDWIQARHSSLRPAT</sequence>
<dbReference type="AlphaFoldDB" id="A0A2W2HR69"/>
<dbReference type="RefSeq" id="WP_111169260.1">
    <property type="nucleotide sequence ID" value="NZ_POUA01000177.1"/>
</dbReference>